<evidence type="ECO:0000256" key="7">
    <source>
        <dbReference type="SAM" id="Phobius"/>
    </source>
</evidence>
<evidence type="ECO:0000313" key="9">
    <source>
        <dbReference type="EMBL" id="KAH7309754.1"/>
    </source>
</evidence>
<gene>
    <name evidence="9" type="ORF">B0I35DRAFT_515158</name>
</gene>
<dbReference type="GO" id="GO:0016020">
    <property type="term" value="C:membrane"/>
    <property type="evidence" value="ECO:0007669"/>
    <property type="project" value="UniProtKB-SubCell"/>
</dbReference>
<evidence type="ECO:0000256" key="2">
    <source>
        <dbReference type="ARBA" id="ARBA00022692"/>
    </source>
</evidence>
<feature type="region of interest" description="Disordered" evidence="6">
    <location>
        <begin position="342"/>
        <end position="366"/>
    </location>
</feature>
<keyword evidence="3 7" id="KW-1133">Transmembrane helix</keyword>
<comment type="subcellular location">
    <subcellularLocation>
        <location evidence="1">Membrane</location>
        <topology evidence="1">Multi-pass membrane protein</topology>
    </subcellularLocation>
</comment>
<dbReference type="PANTHER" id="PTHR33048">
    <property type="entry name" value="PTH11-LIKE INTEGRAL MEMBRANE PROTEIN (AFU_ORTHOLOGUE AFUA_5G11245)"/>
    <property type="match status" value="1"/>
</dbReference>
<evidence type="ECO:0000256" key="1">
    <source>
        <dbReference type="ARBA" id="ARBA00004141"/>
    </source>
</evidence>
<evidence type="ECO:0000256" key="4">
    <source>
        <dbReference type="ARBA" id="ARBA00023136"/>
    </source>
</evidence>
<keyword evidence="4 7" id="KW-0472">Membrane</keyword>
<feature type="transmembrane region" description="Helical" evidence="7">
    <location>
        <begin position="116"/>
        <end position="136"/>
    </location>
</feature>
<dbReference type="InterPro" id="IPR049326">
    <property type="entry name" value="Rhodopsin_dom_fungi"/>
</dbReference>
<evidence type="ECO:0000313" key="10">
    <source>
        <dbReference type="Proteomes" id="UP000813444"/>
    </source>
</evidence>
<dbReference type="OrthoDB" id="5283415at2759"/>
<evidence type="ECO:0000256" key="3">
    <source>
        <dbReference type="ARBA" id="ARBA00022989"/>
    </source>
</evidence>
<reference evidence="9" key="1">
    <citation type="journal article" date="2021" name="Nat. Commun.">
        <title>Genetic determinants of endophytism in the Arabidopsis root mycobiome.</title>
        <authorList>
            <person name="Mesny F."/>
            <person name="Miyauchi S."/>
            <person name="Thiergart T."/>
            <person name="Pickel B."/>
            <person name="Atanasova L."/>
            <person name="Karlsson M."/>
            <person name="Huettel B."/>
            <person name="Barry K.W."/>
            <person name="Haridas S."/>
            <person name="Chen C."/>
            <person name="Bauer D."/>
            <person name="Andreopoulos W."/>
            <person name="Pangilinan J."/>
            <person name="LaButti K."/>
            <person name="Riley R."/>
            <person name="Lipzen A."/>
            <person name="Clum A."/>
            <person name="Drula E."/>
            <person name="Henrissat B."/>
            <person name="Kohler A."/>
            <person name="Grigoriev I.V."/>
            <person name="Martin F.M."/>
            <person name="Hacquard S."/>
        </authorList>
    </citation>
    <scope>NUCLEOTIDE SEQUENCE</scope>
    <source>
        <strain evidence="9">MPI-CAGE-CH-0235</strain>
    </source>
</reference>
<comment type="caution">
    <text evidence="9">The sequence shown here is derived from an EMBL/GenBank/DDBJ whole genome shotgun (WGS) entry which is preliminary data.</text>
</comment>
<comment type="similarity">
    <text evidence="5">Belongs to the SAT4 family.</text>
</comment>
<evidence type="ECO:0000259" key="8">
    <source>
        <dbReference type="Pfam" id="PF20684"/>
    </source>
</evidence>
<evidence type="ECO:0000256" key="6">
    <source>
        <dbReference type="SAM" id="MobiDB-lite"/>
    </source>
</evidence>
<evidence type="ECO:0000256" key="5">
    <source>
        <dbReference type="ARBA" id="ARBA00038359"/>
    </source>
</evidence>
<protein>
    <recommendedName>
        <fullName evidence="8">Rhodopsin domain-containing protein</fullName>
    </recommendedName>
</protein>
<feature type="transmembrane region" description="Helical" evidence="7">
    <location>
        <begin position="148"/>
        <end position="171"/>
    </location>
</feature>
<feature type="domain" description="Rhodopsin" evidence="8">
    <location>
        <begin position="49"/>
        <end position="290"/>
    </location>
</feature>
<sequence>MEHVDQSNFHRIGPGPYPNVLDIPTPPLQRAGVFVMFVFPAIATVVYSMRVYIRVTMRTFGLDDFLCGLALISDILVCATLFMFFKLNYYGWRDEDVPEYDPSAGLWWNFFEQLCYNPVLAFVKCSILVFLLRLGGHNNAVYWTIWGLIYFTIGHAISVFFGALFQCVPIYTNWHPEMRNDPDTRCIDLSFHIIQSSLTILTDVLILALPFYIFLRLKMARGAKIALCGIFAIGLLVPIVAIVRLVNIYNILYNGERSVHYSLAYVWTAVEVNLAVICCSMPSLRPLFSRWFPKLFDLSQDKSSGEVYGSANLTVGGSQMPGAPPRSNHRERTSMNYMLRDLHPSRMGNKGTHTEIRGTSPTGSEDEIMTYNGILRTTNVNVSYEDKETKRSDTSSHLSTDIP</sequence>
<dbReference type="AlphaFoldDB" id="A0A8K0SJF0"/>
<dbReference type="EMBL" id="JAGPNK010000013">
    <property type="protein sequence ID" value="KAH7309754.1"/>
    <property type="molecule type" value="Genomic_DNA"/>
</dbReference>
<feature type="transmembrane region" description="Helical" evidence="7">
    <location>
        <begin position="31"/>
        <end position="53"/>
    </location>
</feature>
<feature type="transmembrane region" description="Helical" evidence="7">
    <location>
        <begin position="191"/>
        <end position="215"/>
    </location>
</feature>
<dbReference type="Pfam" id="PF20684">
    <property type="entry name" value="Fung_rhodopsin"/>
    <property type="match status" value="1"/>
</dbReference>
<feature type="transmembrane region" description="Helical" evidence="7">
    <location>
        <begin position="65"/>
        <end position="85"/>
    </location>
</feature>
<organism evidence="9 10">
    <name type="scientific">Stachybotrys elegans</name>
    <dbReference type="NCBI Taxonomy" id="80388"/>
    <lineage>
        <taxon>Eukaryota</taxon>
        <taxon>Fungi</taxon>
        <taxon>Dikarya</taxon>
        <taxon>Ascomycota</taxon>
        <taxon>Pezizomycotina</taxon>
        <taxon>Sordariomycetes</taxon>
        <taxon>Hypocreomycetidae</taxon>
        <taxon>Hypocreales</taxon>
        <taxon>Stachybotryaceae</taxon>
        <taxon>Stachybotrys</taxon>
    </lineage>
</organism>
<dbReference type="InterPro" id="IPR052337">
    <property type="entry name" value="SAT4-like"/>
</dbReference>
<keyword evidence="2 7" id="KW-0812">Transmembrane</keyword>
<proteinExistence type="inferred from homology"/>
<name>A0A8K0SJF0_9HYPO</name>
<keyword evidence="10" id="KW-1185">Reference proteome</keyword>
<dbReference type="Proteomes" id="UP000813444">
    <property type="component" value="Unassembled WGS sequence"/>
</dbReference>
<feature type="transmembrane region" description="Helical" evidence="7">
    <location>
        <begin position="227"/>
        <end position="252"/>
    </location>
</feature>
<dbReference type="PANTHER" id="PTHR33048:SF47">
    <property type="entry name" value="INTEGRAL MEMBRANE PROTEIN-RELATED"/>
    <property type="match status" value="1"/>
</dbReference>
<accession>A0A8K0SJF0</accession>